<dbReference type="AlphaFoldDB" id="A0A1I0FJV9"/>
<dbReference type="EMBL" id="FOIJ01000003">
    <property type="protein sequence ID" value="SET57533.1"/>
    <property type="molecule type" value="Genomic_DNA"/>
</dbReference>
<name>A0A1I0FJV9_9BACT</name>
<organism evidence="1 2">
    <name type="scientific">Stigmatella erecta</name>
    <dbReference type="NCBI Taxonomy" id="83460"/>
    <lineage>
        <taxon>Bacteria</taxon>
        <taxon>Pseudomonadati</taxon>
        <taxon>Myxococcota</taxon>
        <taxon>Myxococcia</taxon>
        <taxon>Myxococcales</taxon>
        <taxon>Cystobacterineae</taxon>
        <taxon>Archangiaceae</taxon>
        <taxon>Stigmatella</taxon>
    </lineage>
</organism>
<evidence type="ECO:0000313" key="2">
    <source>
        <dbReference type="Proteomes" id="UP000199181"/>
    </source>
</evidence>
<sequence>MNPASAVIDLEEFRKRRAVSPPAPRPPLPSAVWSPVWVWVMCWPY</sequence>
<dbReference type="Proteomes" id="UP000199181">
    <property type="component" value="Unassembled WGS sequence"/>
</dbReference>
<proteinExistence type="predicted"/>
<protein>
    <submittedName>
        <fullName evidence="1">Uncharacterized protein</fullName>
    </submittedName>
</protein>
<keyword evidence="2" id="KW-1185">Reference proteome</keyword>
<evidence type="ECO:0000313" key="1">
    <source>
        <dbReference type="EMBL" id="SET57533.1"/>
    </source>
</evidence>
<gene>
    <name evidence="1" type="ORF">SAMN05443639_103408</name>
</gene>
<accession>A0A1I0FJV9</accession>
<reference evidence="2" key="1">
    <citation type="submission" date="2016-10" db="EMBL/GenBank/DDBJ databases">
        <authorList>
            <person name="Varghese N."/>
            <person name="Submissions S."/>
        </authorList>
    </citation>
    <scope>NUCLEOTIDE SEQUENCE [LARGE SCALE GENOMIC DNA]</scope>
    <source>
        <strain evidence="2">DSM 16858</strain>
    </source>
</reference>